<reference evidence="2" key="2">
    <citation type="submission" date="2025-08" db="UniProtKB">
        <authorList>
            <consortium name="Ensembl"/>
        </authorList>
    </citation>
    <scope>IDENTIFICATION</scope>
</reference>
<dbReference type="GeneTree" id="ENSGT00960000189428"/>
<dbReference type="Ensembl" id="ENSFALT00000029782.1">
    <property type="protein sequence ID" value="ENSFALP00000024771.1"/>
    <property type="gene ID" value="ENSFALG00000027006.1"/>
</dbReference>
<dbReference type="Proteomes" id="UP000016665">
    <property type="component" value="Chromosome 24"/>
</dbReference>
<keyword evidence="1" id="KW-1133">Transmembrane helix</keyword>
<keyword evidence="1" id="KW-0812">Transmembrane</keyword>
<keyword evidence="1" id="KW-0472">Membrane</keyword>
<accession>A0A803VPW5</accession>
<name>A0A803VPW5_FICAL</name>
<evidence type="ECO:0000313" key="2">
    <source>
        <dbReference type="Ensembl" id="ENSFALP00000024771.1"/>
    </source>
</evidence>
<reference evidence="2 3" key="1">
    <citation type="journal article" date="2012" name="Nature">
        <title>The genomic landscape of species divergence in Ficedula flycatchers.</title>
        <authorList>
            <person name="Ellegren H."/>
            <person name="Smeds L."/>
            <person name="Burri R."/>
            <person name="Olason P.I."/>
            <person name="Backstrom N."/>
            <person name="Kawakami T."/>
            <person name="Kunstner A."/>
            <person name="Makinen H."/>
            <person name="Nadachowska-Brzyska K."/>
            <person name="Qvarnstrom A."/>
            <person name="Uebbing S."/>
            <person name="Wolf J.B."/>
        </authorList>
    </citation>
    <scope>NUCLEOTIDE SEQUENCE [LARGE SCALE GENOMIC DNA]</scope>
</reference>
<proteinExistence type="predicted"/>
<organism evidence="2 3">
    <name type="scientific">Ficedula albicollis</name>
    <name type="common">Collared flycatcher</name>
    <name type="synonym">Muscicapa albicollis</name>
    <dbReference type="NCBI Taxonomy" id="59894"/>
    <lineage>
        <taxon>Eukaryota</taxon>
        <taxon>Metazoa</taxon>
        <taxon>Chordata</taxon>
        <taxon>Craniata</taxon>
        <taxon>Vertebrata</taxon>
        <taxon>Euteleostomi</taxon>
        <taxon>Archelosauria</taxon>
        <taxon>Archosauria</taxon>
        <taxon>Dinosauria</taxon>
        <taxon>Saurischia</taxon>
        <taxon>Theropoda</taxon>
        <taxon>Coelurosauria</taxon>
        <taxon>Aves</taxon>
        <taxon>Neognathae</taxon>
        <taxon>Neoaves</taxon>
        <taxon>Telluraves</taxon>
        <taxon>Australaves</taxon>
        <taxon>Passeriformes</taxon>
        <taxon>Muscicapidae</taxon>
        <taxon>Ficedula</taxon>
    </lineage>
</organism>
<evidence type="ECO:0000256" key="1">
    <source>
        <dbReference type="SAM" id="Phobius"/>
    </source>
</evidence>
<reference evidence="2" key="3">
    <citation type="submission" date="2025-09" db="UniProtKB">
        <authorList>
            <consortium name="Ensembl"/>
        </authorList>
    </citation>
    <scope>IDENTIFICATION</scope>
</reference>
<dbReference type="AlphaFoldDB" id="A0A803VPW5"/>
<feature type="transmembrane region" description="Helical" evidence="1">
    <location>
        <begin position="6"/>
        <end position="23"/>
    </location>
</feature>
<protein>
    <submittedName>
        <fullName evidence="2">Uncharacterized protein</fullName>
    </submittedName>
</protein>
<evidence type="ECO:0000313" key="3">
    <source>
        <dbReference type="Proteomes" id="UP000016665"/>
    </source>
</evidence>
<keyword evidence="3" id="KW-1185">Reference proteome</keyword>
<sequence>RSKVVHIGLLEGLMLAMLINNFVKSKETSRTKCYHPLYDGESLGSLIRVHTNINPSCFNHSQITTCQEGGKVYWTARNTASFRQRLLGRCPVVETWFCFEHEASQGELTDMIKERQLVVATKKENKLEIPVEKNLFINLVGKKKSVKN</sequence>